<name>A0A2U1JTN5_9FLAO</name>
<evidence type="ECO:0000313" key="2">
    <source>
        <dbReference type="Proteomes" id="UP000245618"/>
    </source>
</evidence>
<dbReference type="AlphaFoldDB" id="A0A2U1JTN5"/>
<evidence type="ECO:0000313" key="1">
    <source>
        <dbReference type="EMBL" id="PWA08294.1"/>
    </source>
</evidence>
<dbReference type="Proteomes" id="UP000245618">
    <property type="component" value="Unassembled WGS sequence"/>
</dbReference>
<accession>A0A2U1JTN5</accession>
<dbReference type="RefSeq" id="WP_116763794.1">
    <property type="nucleotide sequence ID" value="NZ_QCZH01000014.1"/>
</dbReference>
<dbReference type="EMBL" id="QCZH01000014">
    <property type="protein sequence ID" value="PWA08294.1"/>
    <property type="molecule type" value="Genomic_DNA"/>
</dbReference>
<organism evidence="1 2">
    <name type="scientific">Flavobacterium laiguense</name>
    <dbReference type="NCBI Taxonomy" id="2169409"/>
    <lineage>
        <taxon>Bacteria</taxon>
        <taxon>Pseudomonadati</taxon>
        <taxon>Bacteroidota</taxon>
        <taxon>Flavobacteriia</taxon>
        <taxon>Flavobacteriales</taxon>
        <taxon>Flavobacteriaceae</taxon>
        <taxon>Flavobacterium</taxon>
    </lineage>
</organism>
<keyword evidence="2" id="KW-1185">Reference proteome</keyword>
<dbReference type="OrthoDB" id="1371891at2"/>
<proteinExistence type="predicted"/>
<sequence>MIPKKKLNIYPKNDTNIQAIIEYYFTELELNTEGAVEYLMNEKTSLELNQIQFICRKINEGYLNIFRPNLKGIIELKNLLSYSVDALTKNKTEWNGSKNRIRITQEFLDFVKQTEINIDYLEKNN</sequence>
<reference evidence="1 2" key="1">
    <citation type="submission" date="2018-04" db="EMBL/GenBank/DDBJ databases">
        <title>Flavobacterium sp. nov., isolated from glacier ice.</title>
        <authorList>
            <person name="Liu Q."/>
            <person name="Xin Y.-H."/>
        </authorList>
    </citation>
    <scope>NUCLEOTIDE SEQUENCE [LARGE SCALE GENOMIC DNA]</scope>
    <source>
        <strain evidence="1 2">LB2P30</strain>
    </source>
</reference>
<gene>
    <name evidence="1" type="ORF">DB891_11850</name>
</gene>
<protein>
    <submittedName>
        <fullName evidence="1">Uncharacterized protein</fullName>
    </submittedName>
</protein>
<comment type="caution">
    <text evidence="1">The sequence shown here is derived from an EMBL/GenBank/DDBJ whole genome shotgun (WGS) entry which is preliminary data.</text>
</comment>